<feature type="binding site" evidence="6">
    <location>
        <position position="472"/>
    </location>
    <ligand>
        <name>Zn(2+)</name>
        <dbReference type="ChEBI" id="CHEBI:29105"/>
    </ligand>
</feature>
<dbReference type="SUPFAM" id="SSF75712">
    <property type="entry name" value="Rad50 coiled-coil Zn hook"/>
    <property type="match status" value="1"/>
</dbReference>
<dbReference type="Gene3D" id="3.40.50.300">
    <property type="entry name" value="P-loop containing nucleotide triphosphate hydrolases"/>
    <property type="match status" value="2"/>
</dbReference>
<evidence type="ECO:0000256" key="2">
    <source>
        <dbReference type="ARBA" id="ARBA00022741"/>
    </source>
</evidence>
<sequence length="918" mass="107630">MGYYILDSLEIENFLSHKNTKINFSSGSLAFVGENGAGKSSILEALYFALTLKPWRDRAYLINANSKKAVVKIRLKELEGNDMLELRVDLAKKGNDSFTTEVILKRNNKVEATRQEDYKRLVKQYLNMQSVPDITDFLQSSIIVKQNTLNEIASKMTDNKKDFKELIERALGIESYKDAEEGLKKVDIRSENQSIGLIYNIKQRHLDEVNKNIVSKKQEYDMIINKINEIKIEIQKKDREKQELENLINSLKKQLDEEQDKVLELNSLRTRKEELLKYLNKRQKEIEELQKEIEELQKEIENIESQKSVADLYDKLNEYDSLSMEFKDLESKIKELEFIKNNYEQMIKYQEYEEKYNGLNRERDEINDKLKKVEISLNYYNNLYKEYKNRINKIKNLKNNFREFANIDVEKDLDQFINQINEEIKQINNEKEELDKKINNIKEEIIKRETEIKRMKEYLNVLNNEDEKSVECPVCHTKLSGKTIEDLRNNYLNEINIHTNELDKLKKERELLDKSQREIDDKQNKIKNLMQEITIFKEQITEEMKESGKKANELSLNKKELEQKLNEISDNLDDIKAFHEQYLAAKVNLEKSKIDLSKINEKINEYEEMKKRYSDLDNSLKNLLKLILDTTKVNNVRKAREIINNARAKYMGLENIKNSLMKNNEELISMKNDLNDNMVEYKNIEEKINQFKNIEEKINELKNEIDGKMISYQNILKDISRLEGEKKNNEDNANKLENEIKALEEIKNKIIVGLASINVFNKVQRSLYNNALIALENEMNNVFSKFGLDYSRIEIRENQDGNIGVYVIDRNGNERPISVLSGGEQSVIALAFVIALNKIIQAKIGFLALDEPTESLDEQRRKILIEILSKLTESNDNLPPPIYQLLVITHHNDIMESIDQVCNVAKEDGISKVICEGD</sequence>
<feature type="binding site" evidence="6">
    <location>
        <position position="475"/>
    </location>
    <ligand>
        <name>Zn(2+)</name>
        <dbReference type="ChEBI" id="CHEBI:29105"/>
    </ligand>
</feature>
<dbReference type="PANTHER" id="PTHR32114:SF2">
    <property type="entry name" value="ABC TRANSPORTER ABCH.3"/>
    <property type="match status" value="1"/>
</dbReference>
<dbReference type="OrthoDB" id="25344at2157"/>
<gene>
    <name evidence="9" type="ordered locus">Calag_0605</name>
</gene>
<protein>
    <submittedName>
        <fullName evidence="9">ATPase involved in DNA repair</fullName>
    </submittedName>
</protein>
<dbReference type="InterPro" id="IPR027417">
    <property type="entry name" value="P-loop_NTPase"/>
</dbReference>
<dbReference type="AlphaFoldDB" id="L0AB40"/>
<evidence type="ECO:0000313" key="9">
    <source>
        <dbReference type="EMBL" id="AFZ70362.1"/>
    </source>
</evidence>
<evidence type="ECO:0000256" key="1">
    <source>
        <dbReference type="ARBA" id="ARBA00022723"/>
    </source>
</evidence>
<keyword evidence="3 6" id="KW-0862">Zinc</keyword>
<dbReference type="HOGENOM" id="CLU_004785_0_2_2"/>
<evidence type="ECO:0000256" key="5">
    <source>
        <dbReference type="ARBA" id="ARBA00023054"/>
    </source>
</evidence>
<dbReference type="SUPFAM" id="SSF52540">
    <property type="entry name" value="P-loop containing nucleoside triphosphate hydrolases"/>
    <property type="match status" value="2"/>
</dbReference>
<name>L0AB40_CALLD</name>
<dbReference type="PROSITE" id="PS51131">
    <property type="entry name" value="ZN_HOOK"/>
    <property type="match status" value="1"/>
</dbReference>
<reference evidence="10" key="1">
    <citation type="submission" date="2012-03" db="EMBL/GenBank/DDBJ databases">
        <title>Complete genome of Caldisphaera lagunensis DSM 15908.</title>
        <authorList>
            <person name="Lucas S."/>
            <person name="Copeland A."/>
            <person name="Lapidus A."/>
            <person name="Glavina del Rio T."/>
            <person name="Dalin E."/>
            <person name="Tice H."/>
            <person name="Bruce D."/>
            <person name="Goodwin L."/>
            <person name="Pitluck S."/>
            <person name="Peters L."/>
            <person name="Mikhailova N."/>
            <person name="Teshima H."/>
            <person name="Kyrpides N."/>
            <person name="Mavromatis K."/>
            <person name="Ivanova N."/>
            <person name="Brettin T."/>
            <person name="Detter J.C."/>
            <person name="Han C."/>
            <person name="Larimer F."/>
            <person name="Land M."/>
            <person name="Hauser L."/>
            <person name="Markowitz V."/>
            <person name="Cheng J.-F."/>
            <person name="Hugenholtz P."/>
            <person name="Woyke T."/>
            <person name="Wu D."/>
            <person name="Spring S."/>
            <person name="Schroeder M."/>
            <person name="Brambilla E."/>
            <person name="Klenk H.-P."/>
            <person name="Eisen J.A."/>
        </authorList>
    </citation>
    <scope>NUCLEOTIDE SEQUENCE [LARGE SCALE GENOMIC DNA]</scope>
    <source>
        <strain evidence="10">DSM 15908 / JCM 11604 / IC-154</strain>
    </source>
</reference>
<evidence type="ECO:0000256" key="7">
    <source>
        <dbReference type="SAM" id="Coils"/>
    </source>
</evidence>
<proteinExistence type="predicted"/>
<feature type="domain" description="Zinc-hook" evidence="8">
    <location>
        <begin position="424"/>
        <end position="524"/>
    </location>
</feature>
<evidence type="ECO:0000313" key="10">
    <source>
        <dbReference type="Proteomes" id="UP000010469"/>
    </source>
</evidence>
<keyword evidence="1 6" id="KW-0479">Metal-binding</keyword>
<dbReference type="Gene3D" id="1.10.287.510">
    <property type="entry name" value="Helix hairpin bin"/>
    <property type="match status" value="1"/>
</dbReference>
<evidence type="ECO:0000256" key="6">
    <source>
        <dbReference type="PROSITE-ProRule" id="PRU00471"/>
    </source>
</evidence>
<keyword evidence="4" id="KW-0067">ATP-binding</keyword>
<organism evidence="9 10">
    <name type="scientific">Caldisphaera lagunensis (strain DSM 15908 / JCM 11604 / ANMR 0165 / IC-154)</name>
    <dbReference type="NCBI Taxonomy" id="1056495"/>
    <lineage>
        <taxon>Archaea</taxon>
        <taxon>Thermoproteota</taxon>
        <taxon>Thermoprotei</taxon>
        <taxon>Acidilobales</taxon>
        <taxon>Caldisphaeraceae</taxon>
        <taxon>Caldisphaera</taxon>
    </lineage>
</organism>
<dbReference type="InterPro" id="IPR026866">
    <property type="entry name" value="CR006_AAA"/>
</dbReference>
<dbReference type="GO" id="GO:0046872">
    <property type="term" value="F:metal ion binding"/>
    <property type="evidence" value="ECO:0007669"/>
    <property type="project" value="UniProtKB-UniRule"/>
</dbReference>
<dbReference type="InParanoid" id="L0AB40"/>
<keyword evidence="5 7" id="KW-0175">Coiled coil</keyword>
<keyword evidence="10" id="KW-1185">Reference proteome</keyword>
<dbReference type="GO" id="GO:0005524">
    <property type="term" value="F:ATP binding"/>
    <property type="evidence" value="ECO:0007669"/>
    <property type="project" value="UniProtKB-KW"/>
</dbReference>
<dbReference type="PANTHER" id="PTHR32114">
    <property type="entry name" value="ABC TRANSPORTER ABCH.3"/>
    <property type="match status" value="1"/>
</dbReference>
<dbReference type="STRING" id="1056495.Calag_0605"/>
<dbReference type="GeneID" id="14211865"/>
<feature type="coiled-coil region" evidence="7">
    <location>
        <begin position="220"/>
        <end position="451"/>
    </location>
</feature>
<dbReference type="KEGG" id="clg:Calag_0605"/>
<dbReference type="eggNOG" id="arCOG00368">
    <property type="taxonomic scope" value="Archaea"/>
</dbReference>
<dbReference type="Pfam" id="PF13166">
    <property type="entry name" value="AAA_13"/>
    <property type="match status" value="1"/>
</dbReference>
<dbReference type="Pfam" id="PF13175">
    <property type="entry name" value="AAA_15"/>
    <property type="match status" value="1"/>
</dbReference>
<dbReference type="RefSeq" id="WP_015232260.1">
    <property type="nucleotide sequence ID" value="NC_019791.1"/>
</dbReference>
<dbReference type="EMBL" id="CP003378">
    <property type="protein sequence ID" value="AFZ70362.1"/>
    <property type="molecule type" value="Genomic_DNA"/>
</dbReference>
<dbReference type="InterPro" id="IPR013134">
    <property type="entry name" value="Zn_hook_RAD50"/>
</dbReference>
<feature type="coiled-coil region" evidence="7">
    <location>
        <begin position="488"/>
        <end position="753"/>
    </location>
</feature>
<dbReference type="Proteomes" id="UP000010469">
    <property type="component" value="Chromosome"/>
</dbReference>
<keyword evidence="2" id="KW-0547">Nucleotide-binding</keyword>
<evidence type="ECO:0000256" key="4">
    <source>
        <dbReference type="ARBA" id="ARBA00022840"/>
    </source>
</evidence>
<dbReference type="InterPro" id="IPR041685">
    <property type="entry name" value="AAA_GajA/Old/RecF-like"/>
</dbReference>
<accession>L0AB40</accession>
<evidence type="ECO:0000259" key="8">
    <source>
        <dbReference type="PROSITE" id="PS51131"/>
    </source>
</evidence>
<evidence type="ECO:0000256" key="3">
    <source>
        <dbReference type="ARBA" id="ARBA00022833"/>
    </source>
</evidence>